<keyword evidence="3" id="KW-0238">DNA-binding</keyword>
<evidence type="ECO:0000259" key="5">
    <source>
        <dbReference type="PROSITE" id="PS50931"/>
    </source>
</evidence>
<accession>A0A848BA49</accession>
<keyword evidence="7" id="KW-1185">Reference proteome</keyword>
<dbReference type="InterPro" id="IPR036388">
    <property type="entry name" value="WH-like_DNA-bd_sf"/>
</dbReference>
<evidence type="ECO:0000256" key="3">
    <source>
        <dbReference type="ARBA" id="ARBA00023125"/>
    </source>
</evidence>
<keyword evidence="4" id="KW-0804">Transcription</keyword>
<evidence type="ECO:0000256" key="1">
    <source>
        <dbReference type="ARBA" id="ARBA00009437"/>
    </source>
</evidence>
<dbReference type="InterPro" id="IPR005119">
    <property type="entry name" value="LysR_subst-bd"/>
</dbReference>
<comment type="similarity">
    <text evidence="1">Belongs to the LysR transcriptional regulatory family.</text>
</comment>
<protein>
    <submittedName>
        <fullName evidence="6">LysR family transcriptional regulator</fullName>
    </submittedName>
</protein>
<gene>
    <name evidence="6" type="ORF">HF878_04855</name>
</gene>
<dbReference type="Proteomes" id="UP000543804">
    <property type="component" value="Unassembled WGS sequence"/>
</dbReference>
<dbReference type="InterPro" id="IPR000847">
    <property type="entry name" value="LysR_HTH_N"/>
</dbReference>
<dbReference type="PANTHER" id="PTHR30126:SF91">
    <property type="entry name" value="LYSR FAMILY TRANSCRIPTIONAL REGULATOR"/>
    <property type="match status" value="1"/>
</dbReference>
<organism evidence="6 7">
    <name type="scientific">Selenomonas bovis</name>
    <dbReference type="NCBI Taxonomy" id="416586"/>
    <lineage>
        <taxon>Bacteria</taxon>
        <taxon>Bacillati</taxon>
        <taxon>Bacillota</taxon>
        <taxon>Negativicutes</taxon>
        <taxon>Selenomonadales</taxon>
        <taxon>Selenomonadaceae</taxon>
        <taxon>Selenomonas</taxon>
    </lineage>
</organism>
<keyword evidence="2" id="KW-0805">Transcription regulation</keyword>
<dbReference type="PROSITE" id="PS50931">
    <property type="entry name" value="HTH_LYSR"/>
    <property type="match status" value="1"/>
</dbReference>
<dbReference type="Pfam" id="PF00126">
    <property type="entry name" value="HTH_1"/>
    <property type="match status" value="1"/>
</dbReference>
<dbReference type="Gene3D" id="3.40.190.10">
    <property type="entry name" value="Periplasmic binding protein-like II"/>
    <property type="match status" value="2"/>
</dbReference>
<evidence type="ECO:0000256" key="2">
    <source>
        <dbReference type="ARBA" id="ARBA00023015"/>
    </source>
</evidence>
<dbReference type="InterPro" id="IPR036390">
    <property type="entry name" value="WH_DNA-bd_sf"/>
</dbReference>
<dbReference type="PRINTS" id="PR00039">
    <property type="entry name" value="HTHLYSR"/>
</dbReference>
<sequence>MLDYRVRTFLTVCETMNYTQAAHRLNITQPAVSQHIRCLEAAYRVRLFLYEGKQLTLTRAGEILRRRLTALENDERALRAELSSLPAGIEELSLGVTMTIGEYAIVQPLARLLAAHPELNIHLRFANTQQLLHLLDAGRIQLALVEGYYPKERYAHLRFGREDFIGVCAAAHQFPDGAPRAFSDLLAERLLVREPGSGTREILTRSLALAGLRVEDFRHFLEIGNMHSILSLLEEDCGISFLYRIAAQDGIARGVLRELPLPGFPIRHDFDFLWAKESIYGGKYRRLSEELIRCRG</sequence>
<evidence type="ECO:0000313" key="6">
    <source>
        <dbReference type="EMBL" id="NMD98815.1"/>
    </source>
</evidence>
<name>A0A848BA49_9FIRM</name>
<dbReference type="SUPFAM" id="SSF46785">
    <property type="entry name" value="Winged helix' DNA-binding domain"/>
    <property type="match status" value="1"/>
</dbReference>
<dbReference type="AlphaFoldDB" id="A0A848BA49"/>
<dbReference type="RefSeq" id="WP_170077363.1">
    <property type="nucleotide sequence ID" value="NZ_JABAFA010000011.1"/>
</dbReference>
<feature type="domain" description="HTH lysR-type" evidence="5">
    <location>
        <begin position="1"/>
        <end position="58"/>
    </location>
</feature>
<dbReference type="GO" id="GO:0000976">
    <property type="term" value="F:transcription cis-regulatory region binding"/>
    <property type="evidence" value="ECO:0007669"/>
    <property type="project" value="TreeGrafter"/>
</dbReference>
<dbReference type="SUPFAM" id="SSF53850">
    <property type="entry name" value="Periplasmic binding protein-like II"/>
    <property type="match status" value="1"/>
</dbReference>
<evidence type="ECO:0000313" key="7">
    <source>
        <dbReference type="Proteomes" id="UP000543804"/>
    </source>
</evidence>
<dbReference type="Pfam" id="PF03466">
    <property type="entry name" value="LysR_substrate"/>
    <property type="match status" value="1"/>
</dbReference>
<dbReference type="PANTHER" id="PTHR30126">
    <property type="entry name" value="HTH-TYPE TRANSCRIPTIONAL REGULATOR"/>
    <property type="match status" value="1"/>
</dbReference>
<dbReference type="EMBL" id="JABAFA010000011">
    <property type="protein sequence ID" value="NMD98815.1"/>
    <property type="molecule type" value="Genomic_DNA"/>
</dbReference>
<evidence type="ECO:0000256" key="4">
    <source>
        <dbReference type="ARBA" id="ARBA00023163"/>
    </source>
</evidence>
<dbReference type="GO" id="GO:0003700">
    <property type="term" value="F:DNA-binding transcription factor activity"/>
    <property type="evidence" value="ECO:0007669"/>
    <property type="project" value="InterPro"/>
</dbReference>
<proteinExistence type="inferred from homology"/>
<dbReference type="Gene3D" id="1.10.10.10">
    <property type="entry name" value="Winged helix-like DNA-binding domain superfamily/Winged helix DNA-binding domain"/>
    <property type="match status" value="1"/>
</dbReference>
<reference evidence="6 7" key="1">
    <citation type="submission" date="2020-04" db="EMBL/GenBank/DDBJ databases">
        <authorList>
            <person name="Hitch T.C.A."/>
            <person name="Wylensek D."/>
            <person name="Clavel T."/>
        </authorList>
    </citation>
    <scope>NUCLEOTIDE SEQUENCE [LARGE SCALE GENOMIC DNA]</scope>
    <source>
        <strain evidence="6 7">PG-130-P53-12</strain>
    </source>
</reference>
<comment type="caution">
    <text evidence="6">The sequence shown here is derived from an EMBL/GenBank/DDBJ whole genome shotgun (WGS) entry which is preliminary data.</text>
</comment>